<feature type="transmembrane region" description="Helical" evidence="1">
    <location>
        <begin position="28"/>
        <end position="49"/>
    </location>
</feature>
<name>A0A8J5Y0J1_9ROSI</name>
<keyword evidence="1" id="KW-0812">Transmembrane</keyword>
<keyword evidence="1" id="KW-0472">Membrane</keyword>
<dbReference type="AlphaFoldDB" id="A0A8J5Y0J1"/>
<dbReference type="EMBL" id="JAHUZN010000013">
    <property type="protein sequence ID" value="KAG8471992.1"/>
    <property type="molecule type" value="Genomic_DNA"/>
</dbReference>
<reference evidence="2 3" key="1">
    <citation type="journal article" date="2021" name="bioRxiv">
        <title>The Gossypium anomalum genome as a resource for cotton improvement and evolutionary analysis of hybrid incompatibility.</title>
        <authorList>
            <person name="Grover C.E."/>
            <person name="Yuan D."/>
            <person name="Arick M.A."/>
            <person name="Miller E.R."/>
            <person name="Hu G."/>
            <person name="Peterson D.G."/>
            <person name="Wendel J.F."/>
            <person name="Udall J.A."/>
        </authorList>
    </citation>
    <scope>NUCLEOTIDE SEQUENCE [LARGE SCALE GENOMIC DNA]</scope>
    <source>
        <strain evidence="2">JFW-Udall</strain>
        <tissue evidence="2">Leaf</tissue>
    </source>
</reference>
<keyword evidence="3" id="KW-1185">Reference proteome</keyword>
<keyword evidence="1" id="KW-1133">Transmembrane helix</keyword>
<sequence length="77" mass="8373">MDCFSLLETETKKKAGLCLAYSTHATGFLVFLLLLKSLAAAAAAAAACIPRSIFEIDLFMFWNLGENGEKLKDLSLD</sequence>
<accession>A0A8J5Y0J1</accession>
<comment type="caution">
    <text evidence="2">The sequence shown here is derived from an EMBL/GenBank/DDBJ whole genome shotgun (WGS) entry which is preliminary data.</text>
</comment>
<proteinExistence type="predicted"/>
<protein>
    <submittedName>
        <fullName evidence="2">Uncharacterized protein</fullName>
    </submittedName>
</protein>
<evidence type="ECO:0000256" key="1">
    <source>
        <dbReference type="SAM" id="Phobius"/>
    </source>
</evidence>
<evidence type="ECO:0000313" key="3">
    <source>
        <dbReference type="Proteomes" id="UP000701853"/>
    </source>
</evidence>
<gene>
    <name evidence="2" type="ORF">CXB51_036319</name>
</gene>
<dbReference type="Proteomes" id="UP000701853">
    <property type="component" value="Chromosome 13"/>
</dbReference>
<dbReference type="OrthoDB" id="10429782at2759"/>
<organism evidence="2 3">
    <name type="scientific">Gossypium anomalum</name>
    <dbReference type="NCBI Taxonomy" id="47600"/>
    <lineage>
        <taxon>Eukaryota</taxon>
        <taxon>Viridiplantae</taxon>
        <taxon>Streptophyta</taxon>
        <taxon>Embryophyta</taxon>
        <taxon>Tracheophyta</taxon>
        <taxon>Spermatophyta</taxon>
        <taxon>Magnoliopsida</taxon>
        <taxon>eudicotyledons</taxon>
        <taxon>Gunneridae</taxon>
        <taxon>Pentapetalae</taxon>
        <taxon>rosids</taxon>
        <taxon>malvids</taxon>
        <taxon>Malvales</taxon>
        <taxon>Malvaceae</taxon>
        <taxon>Malvoideae</taxon>
        <taxon>Gossypium</taxon>
    </lineage>
</organism>
<evidence type="ECO:0000313" key="2">
    <source>
        <dbReference type="EMBL" id="KAG8471992.1"/>
    </source>
</evidence>